<evidence type="ECO:0000256" key="5">
    <source>
        <dbReference type="RuleBase" id="RU004355"/>
    </source>
</evidence>
<feature type="domain" description="Exonuclease VII large subunit C-terminal" evidence="6">
    <location>
        <begin position="138"/>
        <end position="356"/>
    </location>
</feature>
<dbReference type="GO" id="GO:0008855">
    <property type="term" value="F:exodeoxyribonuclease VII activity"/>
    <property type="evidence" value="ECO:0007669"/>
    <property type="project" value="UniProtKB-EC"/>
</dbReference>
<evidence type="ECO:0000313" key="9">
    <source>
        <dbReference type="Proteomes" id="UP000060487"/>
    </source>
</evidence>
<dbReference type="Pfam" id="PF13742">
    <property type="entry name" value="tRNA_anti_2"/>
    <property type="match status" value="1"/>
</dbReference>
<dbReference type="PANTHER" id="PTHR30008:SF0">
    <property type="entry name" value="EXODEOXYRIBONUCLEASE 7 LARGE SUBUNIT"/>
    <property type="match status" value="1"/>
</dbReference>
<organism evidence="8 9">
    <name type="scientific">Candidatus Magnetominusculus xianensis</name>
    <dbReference type="NCBI Taxonomy" id="1748249"/>
    <lineage>
        <taxon>Bacteria</taxon>
        <taxon>Pseudomonadati</taxon>
        <taxon>Nitrospirota</taxon>
        <taxon>Nitrospiria</taxon>
        <taxon>Nitrospirales</taxon>
        <taxon>Nitrospiraceae</taxon>
        <taxon>Candidatus Magnetominusculus</taxon>
    </lineage>
</organism>
<feature type="domain" description="OB-fold nucleic acid binding" evidence="7">
    <location>
        <begin position="9"/>
        <end position="114"/>
    </location>
</feature>
<comment type="subcellular location">
    <subcellularLocation>
        <location evidence="5">Cytoplasm</location>
    </subcellularLocation>
</comment>
<evidence type="ECO:0000256" key="3">
    <source>
        <dbReference type="ARBA" id="ARBA00022801"/>
    </source>
</evidence>
<dbReference type="RefSeq" id="WP_085052186.1">
    <property type="nucleotide sequence ID" value="NZ_LNQR01000057.1"/>
</dbReference>
<proteinExistence type="inferred from homology"/>
<evidence type="ECO:0000259" key="7">
    <source>
        <dbReference type="Pfam" id="PF13742"/>
    </source>
</evidence>
<accession>A0ABR5SJG3</accession>
<dbReference type="CDD" id="cd04489">
    <property type="entry name" value="ExoVII_LU_OBF"/>
    <property type="match status" value="1"/>
</dbReference>
<keyword evidence="2 5" id="KW-0540">Nuclease</keyword>
<keyword evidence="1" id="KW-0963">Cytoplasm</keyword>
<comment type="catalytic activity">
    <reaction evidence="5">
        <text>Exonucleolytic cleavage in either 5'- to 3'- or 3'- to 5'-direction to yield nucleoside 5'-phosphates.</text>
        <dbReference type="EC" id="3.1.11.6"/>
    </reaction>
</comment>
<keyword evidence="4 5" id="KW-0269">Exonuclease</keyword>
<evidence type="ECO:0000313" key="8">
    <source>
        <dbReference type="EMBL" id="KWT86077.1"/>
    </source>
</evidence>
<gene>
    <name evidence="8" type="primary">xseA</name>
    <name evidence="8" type="ORF">ASN18_1564</name>
</gene>
<evidence type="ECO:0000259" key="6">
    <source>
        <dbReference type="Pfam" id="PF02601"/>
    </source>
</evidence>
<keyword evidence="9" id="KW-1185">Reference proteome</keyword>
<dbReference type="EMBL" id="LNQR01000057">
    <property type="protein sequence ID" value="KWT86077.1"/>
    <property type="molecule type" value="Genomic_DNA"/>
</dbReference>
<dbReference type="InterPro" id="IPR003753">
    <property type="entry name" value="Exonuc_VII_L"/>
</dbReference>
<keyword evidence="3 5" id="KW-0378">Hydrolase</keyword>
<name>A0ABR5SJG3_9BACT</name>
<dbReference type="InterPro" id="IPR020579">
    <property type="entry name" value="Exonuc_VII_lsu_C"/>
</dbReference>
<dbReference type="Pfam" id="PF02601">
    <property type="entry name" value="Exonuc_VII_L"/>
    <property type="match status" value="1"/>
</dbReference>
<dbReference type="NCBIfam" id="TIGR00237">
    <property type="entry name" value="xseA"/>
    <property type="match status" value="1"/>
</dbReference>
<dbReference type="PANTHER" id="PTHR30008">
    <property type="entry name" value="EXODEOXYRIBONUCLEASE 7 LARGE SUBUNIT"/>
    <property type="match status" value="1"/>
</dbReference>
<sequence>MPKTSDLLSLYEFNLIVKEALAITFPARYLIKAETASLNIDAKGHCYLELIEKDDTGIKAQMGARVWASTWKTVSKEFKSATGQSLTKGMKILVEATLNFHERFGLSLIVQNIDPSYTLGEMALAKRQIIERLTKEGLIDKNKAVPFPIVPLRIAVLSSKTAAGYEDFVKHLRGNPYGYAFSVTLFETAVQGDAVEATMLRALSLCRARVEAFDCVVITRGGGGASDLDCFNNYAVAREIALFPIPVISGIGHERDKTVIDETAHVTIKTPTAAAAFIIERVGQFEGMIDAQGQRLLKSVETLCLDASGRLFLLSKAVGTAVAAVVMRHRFMLEQYAKGICRDAPRQLEKHGERLNRALSAAGHLNPENILKRGFSITSVNGKALRSAAGISAGERLTTLLYDGSIESEAVEITHGVKDETGI</sequence>
<evidence type="ECO:0000256" key="2">
    <source>
        <dbReference type="ARBA" id="ARBA00022722"/>
    </source>
</evidence>
<evidence type="ECO:0000256" key="1">
    <source>
        <dbReference type="ARBA" id="ARBA00022490"/>
    </source>
</evidence>
<reference evidence="8 9" key="1">
    <citation type="submission" date="2015-11" db="EMBL/GenBank/DDBJ databases">
        <authorList>
            <person name="Lin W."/>
        </authorList>
    </citation>
    <scope>NUCLEOTIDE SEQUENCE [LARGE SCALE GENOMIC DNA]</scope>
    <source>
        <strain evidence="8 9">HCH-1</strain>
    </source>
</reference>
<comment type="similarity">
    <text evidence="5">Belongs to the XseA family.</text>
</comment>
<protein>
    <recommendedName>
        <fullName evidence="5">Exodeoxyribonuclease 7 large subunit</fullName>
        <ecNumber evidence="5">3.1.11.6</ecNumber>
    </recommendedName>
</protein>
<dbReference type="InterPro" id="IPR025824">
    <property type="entry name" value="OB-fold_nuc-bd_dom"/>
</dbReference>
<comment type="caution">
    <text evidence="8">The sequence shown here is derived from an EMBL/GenBank/DDBJ whole genome shotgun (WGS) entry which is preliminary data.</text>
</comment>
<dbReference type="EC" id="3.1.11.6" evidence="5"/>
<evidence type="ECO:0000256" key="4">
    <source>
        <dbReference type="ARBA" id="ARBA00022839"/>
    </source>
</evidence>
<dbReference type="Proteomes" id="UP000060487">
    <property type="component" value="Unassembled WGS sequence"/>
</dbReference>